<proteinExistence type="predicted"/>
<sequence length="204" mass="23142">MGVVAMVDALSKALQDGEAETRRLECRVRLAEARHAVATAENDSARATGQRLGRRADKERAAALVSGRLKTRRHRIVAVESETSSIRVRRDLLHEKHAATMNVLVQERGAREREISYLKQQYENMTRKVEVVRVSGIREVEIAKQKNAEALEQFMLKKQLSDRDEAIALQKIDNLAKENARLRQEHALLRTKFAKMSQPAADTH</sequence>
<dbReference type="AlphaFoldDB" id="A0A3P3YB65"/>
<reference evidence="2 3" key="1">
    <citation type="submission" date="2018-03" db="EMBL/GenBank/DDBJ databases">
        <authorList>
            <person name="Fogelqvist J."/>
        </authorList>
    </citation>
    <scope>NUCLEOTIDE SEQUENCE [LARGE SCALE GENOMIC DNA]</scope>
</reference>
<keyword evidence="2" id="KW-0496">Mitochondrion</keyword>
<feature type="coiled-coil region" evidence="1">
    <location>
        <begin position="165"/>
        <end position="192"/>
    </location>
</feature>
<name>A0A3P3YB65_PLABS</name>
<organism evidence="2 3">
    <name type="scientific">Plasmodiophora brassicae</name>
    <name type="common">Clubroot disease agent</name>
    <dbReference type="NCBI Taxonomy" id="37360"/>
    <lineage>
        <taxon>Eukaryota</taxon>
        <taxon>Sar</taxon>
        <taxon>Rhizaria</taxon>
        <taxon>Endomyxa</taxon>
        <taxon>Phytomyxea</taxon>
        <taxon>Plasmodiophorida</taxon>
        <taxon>Plasmodiophoridae</taxon>
        <taxon>Plasmodiophora</taxon>
    </lineage>
</organism>
<geneLocation type="mitochondrion" evidence="2"/>
<protein>
    <submittedName>
        <fullName evidence="2">Uncharacterized protein</fullName>
    </submittedName>
</protein>
<evidence type="ECO:0000256" key="1">
    <source>
        <dbReference type="SAM" id="Coils"/>
    </source>
</evidence>
<evidence type="ECO:0000313" key="2">
    <source>
        <dbReference type="EMBL" id="SPQ97369.1"/>
    </source>
</evidence>
<keyword evidence="1" id="KW-0175">Coiled coil</keyword>
<accession>A0A3P3YB65</accession>
<evidence type="ECO:0000313" key="3">
    <source>
        <dbReference type="Proteomes" id="UP000290189"/>
    </source>
</evidence>
<feature type="coiled-coil region" evidence="1">
    <location>
        <begin position="7"/>
        <end position="34"/>
    </location>
</feature>
<dbReference type="EMBL" id="OVEO01000007">
    <property type="protein sequence ID" value="SPQ97369.1"/>
    <property type="molecule type" value="Genomic_DNA"/>
</dbReference>
<dbReference type="Proteomes" id="UP000290189">
    <property type="component" value="Unassembled WGS sequence"/>
</dbReference>
<gene>
    <name evidence="2" type="ORF">PLBR_LOCUS4584</name>
</gene>